<dbReference type="InterPro" id="IPR049725">
    <property type="entry name" value="STM3845-like"/>
</dbReference>
<proteinExistence type="predicted"/>
<keyword evidence="2" id="KW-1185">Reference proteome</keyword>
<dbReference type="RefSeq" id="WP_163153199.1">
    <property type="nucleotide sequence ID" value="NZ_VKHP01000035.1"/>
</dbReference>
<dbReference type="EMBL" id="VKHP01000035">
    <property type="protein sequence ID" value="NEU96474.1"/>
    <property type="molecule type" value="Genomic_DNA"/>
</dbReference>
<comment type="caution">
    <text evidence="1">The sequence shown here is derived from an EMBL/GenBank/DDBJ whole genome shotgun (WGS) entry which is preliminary data.</text>
</comment>
<name>A0A6P1BE74_9BRAD</name>
<dbReference type="AlphaFoldDB" id="A0A6P1BE74"/>
<gene>
    <name evidence="1" type="ORF">FNJ47_11680</name>
</gene>
<dbReference type="Proteomes" id="UP000468531">
    <property type="component" value="Unassembled WGS sequence"/>
</dbReference>
<accession>A0A6P1BE74</accession>
<organism evidence="1 2">
    <name type="scientific">Bradyrhizobium uaiense</name>
    <dbReference type="NCBI Taxonomy" id="2594946"/>
    <lineage>
        <taxon>Bacteria</taxon>
        <taxon>Pseudomonadati</taxon>
        <taxon>Pseudomonadota</taxon>
        <taxon>Alphaproteobacteria</taxon>
        <taxon>Hyphomicrobiales</taxon>
        <taxon>Nitrobacteraceae</taxon>
        <taxon>Bradyrhizobium</taxon>
    </lineage>
</organism>
<evidence type="ECO:0000313" key="1">
    <source>
        <dbReference type="EMBL" id="NEU96474.1"/>
    </source>
</evidence>
<reference evidence="1 2" key="1">
    <citation type="journal article" date="2020" name="Arch. Microbiol.">
        <title>Bradyrhizobium uaiense sp. nov., a new highly efficient cowpea symbiont.</title>
        <authorList>
            <person name="Cabral Michel D."/>
            <person name="Azarias Guimaraes A."/>
            <person name="Martins da Costa E."/>
            <person name="Soares de Carvalho T."/>
            <person name="Balsanelli E."/>
            <person name="Willems A."/>
            <person name="Maltempi de Souza E."/>
            <person name="de Souza Moreira F.M."/>
        </authorList>
    </citation>
    <scope>NUCLEOTIDE SEQUENCE [LARGE SCALE GENOMIC DNA]</scope>
    <source>
        <strain evidence="1 2">UFLA 03-164</strain>
    </source>
</reference>
<protein>
    <submittedName>
        <fullName evidence="1">Uncharacterized protein</fullName>
    </submittedName>
</protein>
<evidence type="ECO:0000313" key="2">
    <source>
        <dbReference type="Proteomes" id="UP000468531"/>
    </source>
</evidence>
<sequence length="155" mass="17673">MVAELRVLYDDLRLDGVRVLRPSKFMFLCGGYIAREENAKPVNLRDYLFRVRQIANRYNIVLAEKATQLFRDSDYGDLISFEEDIARIAAVVLVIAESPGSLAELGAFTANDTIRNALRVVVQQQHDTAESFVRFGPIERIKRTRRANLGERGRD</sequence>
<dbReference type="NCBIfam" id="NF038232">
    <property type="entry name" value="STM3845_fam"/>
    <property type="match status" value="1"/>
</dbReference>